<comment type="subcellular location">
    <subcellularLocation>
        <location evidence="3">Cytoplasm</location>
    </subcellularLocation>
</comment>
<proteinExistence type="inferred from homology"/>
<comment type="caution">
    <text evidence="7">The sequence shown here is derived from an EMBL/GenBank/DDBJ whole genome shotgun (WGS) entry which is preliminary data.</text>
</comment>
<gene>
    <name evidence="3" type="primary">groEL</name>
    <name evidence="3" type="synonym">groL</name>
    <name evidence="7" type="ORF">UY70_C0012G0013</name>
</gene>
<dbReference type="Pfam" id="PF00118">
    <property type="entry name" value="Cpn60_TCP1"/>
    <property type="match status" value="1"/>
</dbReference>
<keyword evidence="2 3" id="KW-0143">Chaperone</keyword>
<evidence type="ECO:0000256" key="4">
    <source>
        <dbReference type="RuleBase" id="RU000418"/>
    </source>
</evidence>
<comment type="function">
    <text evidence="3 5">Together with its co-chaperonin GroES, plays an essential role in assisting protein folding. The GroEL-GroES system forms a nano-cage that allows encapsulation of the non-native substrate proteins and provides a physical environment optimized to promote and accelerate protein folding.</text>
</comment>
<evidence type="ECO:0000256" key="2">
    <source>
        <dbReference type="ARBA" id="ARBA00023186"/>
    </source>
</evidence>
<sequence length="571" mass="60314">MAKQVLFDQDVRAALKRGVDIVAAAVKVTLGPKGRNVALSKSWGGPTITNDGVSIAKEITLADKFEDMGASIVKEVATKTNDKAGDGTTTAVVLTQAIVHEGLKRTALGANAMMVRRGIEAAAKDAVAELKKMAREVKGKSDIRQVAQIAAESEELGKTIADTVEKVGKDGVVTVEESQSLGIESDYVEGMEFDKGYVSAYLVTNPERMEAELKDAPILVTDKKISTIKEILPLLEKVAQSGKKELVIIADDVDGEALATLIVNKLRGVFNVLAVKAPGYGDRKKEMLADIATTIGATVITEDLGINLEKAELGQLGRANRIVATKDSTVIVGGKGKKSEIEARVAQLRKQVENTDSKFDREKLEERIAKLTGGVAVIRVGAATETEMKYLKDKIEDAVNATKAAIAEGIVPGGGAALAKVGDKLGKKIDADKHDEYTVGYRILVSALSAPFLQIAYNAGREDAAVLLRDVLRAGGSHGYNASAESEEVAIVDMYEAGILDPVKVTRSCVENAASAAAVLLTTEAAVADIPEEKKAAPGGAQGMGGEGSRHAHLMKINSLRSLPQGGFTQY</sequence>
<dbReference type="NCBIfam" id="NF009487">
    <property type="entry name" value="PRK12849.1"/>
    <property type="match status" value="1"/>
</dbReference>
<dbReference type="Gene3D" id="3.30.260.10">
    <property type="entry name" value="TCP-1-like chaperonin intermediate domain"/>
    <property type="match status" value="1"/>
</dbReference>
<dbReference type="InterPro" id="IPR027413">
    <property type="entry name" value="GROEL-like_equatorial_sf"/>
</dbReference>
<keyword evidence="3" id="KW-0413">Isomerase</keyword>
<dbReference type="GO" id="GO:0140662">
    <property type="term" value="F:ATP-dependent protein folding chaperone"/>
    <property type="evidence" value="ECO:0007669"/>
    <property type="project" value="InterPro"/>
</dbReference>
<dbReference type="EMBL" id="LCRA01000012">
    <property type="protein sequence ID" value="KKW27541.1"/>
    <property type="molecule type" value="Genomic_DNA"/>
</dbReference>
<keyword evidence="3" id="KW-0963">Cytoplasm</keyword>
<dbReference type="SUPFAM" id="SSF48592">
    <property type="entry name" value="GroEL equatorial domain-like"/>
    <property type="match status" value="1"/>
</dbReference>
<dbReference type="Gene3D" id="3.50.7.10">
    <property type="entry name" value="GroEL"/>
    <property type="match status" value="1"/>
</dbReference>
<feature type="coiled-coil region" evidence="6">
    <location>
        <begin position="338"/>
        <end position="365"/>
    </location>
</feature>
<dbReference type="EC" id="5.6.1.7" evidence="3"/>
<accession>A0A0G1X8Z4</accession>
<dbReference type="GO" id="GO:0005737">
    <property type="term" value="C:cytoplasm"/>
    <property type="evidence" value="ECO:0007669"/>
    <property type="project" value="UniProtKB-SubCell"/>
</dbReference>
<evidence type="ECO:0000313" key="7">
    <source>
        <dbReference type="EMBL" id="KKW27541.1"/>
    </source>
</evidence>
<dbReference type="SUPFAM" id="SSF54849">
    <property type="entry name" value="GroEL-intermediate domain like"/>
    <property type="match status" value="1"/>
</dbReference>
<evidence type="ECO:0000256" key="5">
    <source>
        <dbReference type="RuleBase" id="RU000419"/>
    </source>
</evidence>
<evidence type="ECO:0000256" key="3">
    <source>
        <dbReference type="HAMAP-Rule" id="MF_00600"/>
    </source>
</evidence>
<organism evidence="7 8">
    <name type="scientific">Candidatus Kaiserbacteria bacterium GW2011_GWB1_52_6</name>
    <dbReference type="NCBI Taxonomy" id="1618674"/>
    <lineage>
        <taxon>Bacteria</taxon>
        <taxon>Candidatus Kaiseribacteriota</taxon>
    </lineage>
</organism>
<dbReference type="PRINTS" id="PR00298">
    <property type="entry name" value="CHAPERONIN60"/>
</dbReference>
<comment type="similarity">
    <text evidence="1 3 4">Belongs to the chaperonin (HSP60) family.</text>
</comment>
<comment type="caution">
    <text evidence="3">Lacks conserved residue(s) required for the propagation of feature annotation.</text>
</comment>
<evidence type="ECO:0000256" key="6">
    <source>
        <dbReference type="SAM" id="Coils"/>
    </source>
</evidence>
<dbReference type="InterPro" id="IPR002423">
    <property type="entry name" value="Cpn60/GroEL/TCP-1"/>
</dbReference>
<dbReference type="SUPFAM" id="SSF52029">
    <property type="entry name" value="GroEL apical domain-like"/>
    <property type="match status" value="1"/>
</dbReference>
<dbReference type="InterPro" id="IPR001844">
    <property type="entry name" value="Cpn60/GroEL"/>
</dbReference>
<dbReference type="PATRIC" id="fig|1618674.3.peg.376"/>
<protein>
    <recommendedName>
        <fullName evidence="3">Chaperonin GroEL</fullName>
        <ecNumber evidence="3">5.6.1.7</ecNumber>
    </recommendedName>
    <alternativeName>
        <fullName evidence="3">60 kDa chaperonin</fullName>
    </alternativeName>
    <alternativeName>
        <fullName evidence="3">Chaperonin-60</fullName>
        <shortName evidence="3">Cpn60</shortName>
    </alternativeName>
</protein>
<feature type="binding site" evidence="3">
    <location>
        <begin position="86"/>
        <end position="90"/>
    </location>
    <ligand>
        <name>ATP</name>
        <dbReference type="ChEBI" id="CHEBI:30616"/>
    </ligand>
</feature>
<comment type="subunit">
    <text evidence="3 5">Forms a cylinder of 14 subunits composed of two heptameric rings stacked back-to-back. Interacts with the co-chaperonin GroES.</text>
</comment>
<evidence type="ECO:0000256" key="1">
    <source>
        <dbReference type="ARBA" id="ARBA00006607"/>
    </source>
</evidence>
<feature type="binding site" evidence="3">
    <location>
        <position position="414"/>
    </location>
    <ligand>
        <name>ATP</name>
        <dbReference type="ChEBI" id="CHEBI:30616"/>
    </ligand>
</feature>
<dbReference type="NCBIfam" id="TIGR02348">
    <property type="entry name" value="GroEL"/>
    <property type="match status" value="1"/>
</dbReference>
<dbReference type="PANTHER" id="PTHR45633">
    <property type="entry name" value="60 KDA HEAT SHOCK PROTEIN, MITOCHONDRIAL"/>
    <property type="match status" value="1"/>
</dbReference>
<dbReference type="NCBIfam" id="NF009488">
    <property type="entry name" value="PRK12850.1"/>
    <property type="match status" value="1"/>
</dbReference>
<keyword evidence="3" id="KW-0547">Nucleotide-binding</keyword>
<dbReference type="GO" id="GO:0051082">
    <property type="term" value="F:unfolded protein binding"/>
    <property type="evidence" value="ECO:0007669"/>
    <property type="project" value="UniProtKB-UniRule"/>
</dbReference>
<dbReference type="InterPro" id="IPR027410">
    <property type="entry name" value="TCP-1-like_intermed_sf"/>
</dbReference>
<dbReference type="GO" id="GO:0005524">
    <property type="term" value="F:ATP binding"/>
    <property type="evidence" value="ECO:0007669"/>
    <property type="project" value="UniProtKB-UniRule"/>
</dbReference>
<keyword evidence="3" id="KW-0067">ATP-binding</keyword>
<dbReference type="FunFam" id="3.50.7.10:FF:000001">
    <property type="entry name" value="60 kDa chaperonin"/>
    <property type="match status" value="1"/>
</dbReference>
<dbReference type="GO" id="GO:0016853">
    <property type="term" value="F:isomerase activity"/>
    <property type="evidence" value="ECO:0007669"/>
    <property type="project" value="UniProtKB-KW"/>
</dbReference>
<dbReference type="InterPro" id="IPR027409">
    <property type="entry name" value="GroEL-like_apical_dom_sf"/>
</dbReference>
<name>A0A0G1X8Z4_9BACT</name>
<dbReference type="AlphaFoldDB" id="A0A0G1X8Z4"/>
<dbReference type="HAMAP" id="MF_00600">
    <property type="entry name" value="CH60"/>
    <property type="match status" value="1"/>
</dbReference>
<dbReference type="CDD" id="cd03344">
    <property type="entry name" value="GroEL"/>
    <property type="match status" value="1"/>
</dbReference>
<keyword evidence="6" id="KW-0175">Coiled coil</keyword>
<dbReference type="NCBIfam" id="NF000592">
    <property type="entry name" value="PRK00013.1"/>
    <property type="match status" value="1"/>
</dbReference>
<feature type="binding site" evidence="3">
    <location>
        <begin position="29"/>
        <end position="32"/>
    </location>
    <ligand>
        <name>ATP</name>
        <dbReference type="ChEBI" id="CHEBI:30616"/>
    </ligand>
</feature>
<dbReference type="Gene3D" id="1.10.560.10">
    <property type="entry name" value="GroEL-like equatorial domain"/>
    <property type="match status" value="1"/>
</dbReference>
<dbReference type="Proteomes" id="UP000034185">
    <property type="component" value="Unassembled WGS sequence"/>
</dbReference>
<reference evidence="7 8" key="1">
    <citation type="journal article" date="2015" name="Nature">
        <title>rRNA introns, odd ribosomes, and small enigmatic genomes across a large radiation of phyla.</title>
        <authorList>
            <person name="Brown C.T."/>
            <person name="Hug L.A."/>
            <person name="Thomas B.C."/>
            <person name="Sharon I."/>
            <person name="Castelle C.J."/>
            <person name="Singh A."/>
            <person name="Wilkins M.J."/>
            <person name="Williams K.H."/>
            <person name="Banfield J.F."/>
        </authorList>
    </citation>
    <scope>NUCLEOTIDE SEQUENCE [LARGE SCALE GENOMIC DNA]</scope>
</reference>
<evidence type="ECO:0000313" key="8">
    <source>
        <dbReference type="Proteomes" id="UP000034185"/>
    </source>
</evidence>
<feature type="binding site" evidence="3">
    <location>
        <position position="501"/>
    </location>
    <ligand>
        <name>ATP</name>
        <dbReference type="ChEBI" id="CHEBI:30616"/>
    </ligand>
</feature>
<dbReference type="GO" id="GO:0042026">
    <property type="term" value="P:protein refolding"/>
    <property type="evidence" value="ECO:0007669"/>
    <property type="project" value="UniProtKB-UniRule"/>
</dbReference>
<dbReference type="NCBIfam" id="NF009489">
    <property type="entry name" value="PRK12851.1"/>
    <property type="match status" value="1"/>
</dbReference>